<dbReference type="EMBL" id="CAJJDP010000252">
    <property type="protein sequence ID" value="CAD8215412.1"/>
    <property type="molecule type" value="Genomic_DNA"/>
</dbReference>
<evidence type="ECO:0000313" key="2">
    <source>
        <dbReference type="Proteomes" id="UP000683925"/>
    </source>
</evidence>
<protein>
    <submittedName>
        <fullName evidence="1">Uncharacterized protein</fullName>
    </submittedName>
</protein>
<organism evidence="1 2">
    <name type="scientific">Paramecium octaurelia</name>
    <dbReference type="NCBI Taxonomy" id="43137"/>
    <lineage>
        <taxon>Eukaryota</taxon>
        <taxon>Sar</taxon>
        <taxon>Alveolata</taxon>
        <taxon>Ciliophora</taxon>
        <taxon>Intramacronucleata</taxon>
        <taxon>Oligohymenophorea</taxon>
        <taxon>Peniculida</taxon>
        <taxon>Parameciidae</taxon>
        <taxon>Paramecium</taxon>
    </lineage>
</organism>
<accession>A0A8S1YRR4</accession>
<keyword evidence="2" id="KW-1185">Reference proteome</keyword>
<gene>
    <name evidence="1" type="ORF">POCTA_138.1.T2480003</name>
</gene>
<evidence type="ECO:0000313" key="1">
    <source>
        <dbReference type="EMBL" id="CAD8215412.1"/>
    </source>
</evidence>
<proteinExistence type="predicted"/>
<sequence length="537" mass="64580">MKHLFNQTKYFQQQGHIYCVNGSKEGITNSPSYTFHSRIKKSQLEQKKKKIHKQFVFKKDIQLLPKVRELFECLLIQVTGQNQKFLYQIFTPLQNSMIKNQKKHQKTLTITYDNKAIYIQCWQIKICQPIQIFIRHAILITIFCWQKSDYRSRIYQLNNISSTQLNKISIFQTLQQIKINRLNSLLRDIIENQPNSIFLKQSINTNQIQAINSILRRTEKKSLQINQYINYEPYKESLPYLKRYKHILYYNFLKQFNIAWRTLIYEIKNVILLIQYLISEKIIWFPLIKHIQTFQKKTNSDLQVQSPMKNGQRLDSHIIFGEECTFKEQFGFIRDDGIQPQLLKLITDIQRLRKKIKEQLYLLIFDRPTTAILFNLLNVMLGLDKEETIFIQNLMSRQYLLQDKKKSIQKMGCHTEEYFHKQKYPILFVCKVFYKANLNFSVKIGRTHLKFEIRYFQIYYVIDTQYKIFDNLIYSKGLKGNFQRLTICNISNLEFIQHHQIEKQSTLICIFYLLLSQLYYITKKPLQIVQIASAFQF</sequence>
<dbReference type="OrthoDB" id="10675990at2759"/>
<dbReference type="Proteomes" id="UP000683925">
    <property type="component" value="Unassembled WGS sequence"/>
</dbReference>
<reference evidence="1" key="1">
    <citation type="submission" date="2021-01" db="EMBL/GenBank/DDBJ databases">
        <authorList>
            <consortium name="Genoscope - CEA"/>
            <person name="William W."/>
        </authorList>
    </citation>
    <scope>NUCLEOTIDE SEQUENCE</scope>
</reference>
<comment type="caution">
    <text evidence="1">The sequence shown here is derived from an EMBL/GenBank/DDBJ whole genome shotgun (WGS) entry which is preliminary data.</text>
</comment>
<name>A0A8S1YRR4_PAROT</name>
<dbReference type="AlphaFoldDB" id="A0A8S1YRR4"/>